<reference evidence="1 2" key="1">
    <citation type="submission" date="2022-05" db="EMBL/GenBank/DDBJ databases">
        <title>Genome Sequencing of Bee-Associated Microbes.</title>
        <authorList>
            <person name="Dunlap C."/>
        </authorList>
    </citation>
    <scope>NUCLEOTIDE SEQUENCE [LARGE SCALE GENOMIC DNA]</scope>
    <source>
        <strain evidence="1 2">NRRL BD-083</strain>
    </source>
</reference>
<comment type="caution">
    <text evidence="1">The sequence shown here is derived from an EMBL/GenBank/DDBJ whole genome shotgun (WGS) entry which is preliminary data.</text>
</comment>
<name>A0ABT4EXV8_9BACI</name>
<evidence type="ECO:0000313" key="1">
    <source>
        <dbReference type="EMBL" id="MCY9549106.1"/>
    </source>
</evidence>
<gene>
    <name evidence="1" type="ORF">M5W82_19700</name>
</gene>
<accession>A0ABT4EXV8</accession>
<dbReference type="EMBL" id="JAMDLZ010000040">
    <property type="protein sequence ID" value="MCY9549106.1"/>
    <property type="molecule type" value="Genomic_DNA"/>
</dbReference>
<proteinExistence type="predicted"/>
<protein>
    <submittedName>
        <fullName evidence="1">Uncharacterized protein</fullName>
    </submittedName>
</protein>
<organism evidence="1 2">
    <name type="scientific">Lysinibacillus xylanilyticus</name>
    <dbReference type="NCBI Taxonomy" id="582475"/>
    <lineage>
        <taxon>Bacteria</taxon>
        <taxon>Bacillati</taxon>
        <taxon>Bacillota</taxon>
        <taxon>Bacilli</taxon>
        <taxon>Bacillales</taxon>
        <taxon>Bacillaceae</taxon>
        <taxon>Lysinibacillus</taxon>
    </lineage>
</organism>
<keyword evidence="2" id="KW-1185">Reference proteome</keyword>
<evidence type="ECO:0000313" key="2">
    <source>
        <dbReference type="Proteomes" id="UP001527052"/>
    </source>
</evidence>
<sequence>MANWDEIQKEWETTKITLADLAEKHDIKLGTLKSRKSREKWSRDVTEKDATKK</sequence>
<dbReference type="Proteomes" id="UP001527052">
    <property type="component" value="Unassembled WGS sequence"/>
</dbReference>